<feature type="transmembrane region" description="Helical" evidence="6">
    <location>
        <begin position="583"/>
        <end position="603"/>
    </location>
</feature>
<feature type="domain" description="SDR-like Ig" evidence="8">
    <location>
        <begin position="58"/>
        <end position="141"/>
    </location>
</feature>
<keyword evidence="6" id="KW-0812">Transmembrane</keyword>
<comment type="subcellular location">
    <subcellularLocation>
        <location evidence="1">Secreted</location>
        <location evidence="1">Cell wall</location>
        <topology evidence="1">Peptidoglycan-anchor</topology>
    </subcellularLocation>
</comment>
<dbReference type="GO" id="GO:0005975">
    <property type="term" value="P:carbohydrate metabolic process"/>
    <property type="evidence" value="ECO:0007669"/>
    <property type="project" value="UniProtKB-ARBA"/>
</dbReference>
<sequence>MRVSLGRLGSVTRLMACAVVALLVVVLGAGLAPARADAQKIDGAITSGTLTPTDPVPGESVELEITWSVPDGVHGGDWFELALPEGLNRLTSTFDLKDPSGNLVATAAVSAGVVKFTLTDFVETHNDVHGTAYFWVRVSSEAKPGQQITVTLGSTTTTIIVGDPGGPGTGGPDDLSATKYGHWRGEEGYGDESDFIDYVVRTPVGPFDTVTFKDTLGGGQAFVCHETDDAEAPTVTYYKIDPNTGAYLATQYPDEDETTIDCTEASATLTVTVKDVPEEFIAFLTYTVRVTEYLDVYKNSALITTDRTTDEVPSKVERMGAGGDGEGDIPDKPATVVVTKTADPISGTLVGPEDVVTYTLAFDYEGQGAAVPVEYTDHLGGVLDDADFVEVTNDGGLSVTGPTDGDLHITGSLSADTAVSYSVKVKPAAQQTATDGDCTLRNQVVKKGEESGPTTEHPVQCFPRVHIAKVDEYGVALGGAQFALTNAAGTKSVELTPKDLGGFVSGALEPGDYRLEEVAAPEGYQLLAEPVLFTVDDEGVVALTGPSENGPATVSLSDDGVYVITVTDRRAYTLPLTGGSGDVAFWVGGAAVLSIAAASLVVGRGKQTTRRRRAQAVDQ</sequence>
<keyword evidence="6" id="KW-1133">Transmembrane helix</keyword>
<evidence type="ECO:0000256" key="6">
    <source>
        <dbReference type="SAM" id="Phobius"/>
    </source>
</evidence>
<evidence type="ECO:0000259" key="8">
    <source>
        <dbReference type="Pfam" id="PF17961"/>
    </source>
</evidence>
<evidence type="ECO:0000313" key="11">
    <source>
        <dbReference type="Proteomes" id="UP000293852"/>
    </source>
</evidence>
<dbReference type="Pfam" id="PF25549">
    <property type="entry name" value="DUF7927"/>
    <property type="match status" value="1"/>
</dbReference>
<dbReference type="InterPro" id="IPR008966">
    <property type="entry name" value="Adhesion_dom_sf"/>
</dbReference>
<dbReference type="OrthoDB" id="5142801at2"/>
<keyword evidence="2" id="KW-0134">Cell wall</keyword>
<keyword evidence="4" id="KW-0732">Signal</keyword>
<evidence type="ECO:0008006" key="12">
    <source>
        <dbReference type="Google" id="ProtNLM"/>
    </source>
</evidence>
<dbReference type="InterPro" id="IPR041171">
    <property type="entry name" value="SDR_Ig"/>
</dbReference>
<evidence type="ECO:0000313" key="10">
    <source>
        <dbReference type="EMBL" id="RZS62653.1"/>
    </source>
</evidence>
<dbReference type="Proteomes" id="UP000293852">
    <property type="component" value="Unassembled WGS sequence"/>
</dbReference>
<evidence type="ECO:0000256" key="5">
    <source>
        <dbReference type="ARBA" id="ARBA00023088"/>
    </source>
</evidence>
<protein>
    <recommendedName>
        <fullName evidence="12">LPXTG-motif cell wall-anchored protein</fullName>
    </recommendedName>
</protein>
<dbReference type="GO" id="GO:0007155">
    <property type="term" value="P:cell adhesion"/>
    <property type="evidence" value="ECO:0007669"/>
    <property type="project" value="InterPro"/>
</dbReference>
<dbReference type="InterPro" id="IPR041033">
    <property type="entry name" value="SpaA_PFL_dom_1"/>
</dbReference>
<keyword evidence="3" id="KW-0964">Secreted</keyword>
<dbReference type="Pfam" id="PF17802">
    <property type="entry name" value="SpaA"/>
    <property type="match status" value="1"/>
</dbReference>
<organism evidence="10 11">
    <name type="scientific">Xylanimonas ulmi</name>
    <dbReference type="NCBI Taxonomy" id="228973"/>
    <lineage>
        <taxon>Bacteria</taxon>
        <taxon>Bacillati</taxon>
        <taxon>Actinomycetota</taxon>
        <taxon>Actinomycetes</taxon>
        <taxon>Micrococcales</taxon>
        <taxon>Promicromonosporaceae</taxon>
        <taxon>Xylanimonas</taxon>
    </lineage>
</organism>
<evidence type="ECO:0000259" key="7">
    <source>
        <dbReference type="Pfam" id="PF17802"/>
    </source>
</evidence>
<keyword evidence="6" id="KW-0472">Membrane</keyword>
<evidence type="ECO:0000256" key="4">
    <source>
        <dbReference type="ARBA" id="ARBA00022729"/>
    </source>
</evidence>
<dbReference type="EMBL" id="SGWX01000001">
    <property type="protein sequence ID" value="RZS62653.1"/>
    <property type="molecule type" value="Genomic_DNA"/>
</dbReference>
<dbReference type="SUPFAM" id="SSF49401">
    <property type="entry name" value="Bacterial adhesins"/>
    <property type="match status" value="1"/>
</dbReference>
<dbReference type="Pfam" id="PF17961">
    <property type="entry name" value="Big_8"/>
    <property type="match status" value="1"/>
</dbReference>
<dbReference type="InterPro" id="IPR057687">
    <property type="entry name" value="DUF7927"/>
</dbReference>
<comment type="caution">
    <text evidence="10">The sequence shown here is derived from an EMBL/GenBank/DDBJ whole genome shotgun (WGS) entry which is preliminary data.</text>
</comment>
<dbReference type="Gene3D" id="2.60.40.740">
    <property type="match status" value="1"/>
</dbReference>
<dbReference type="Gene3D" id="2.60.40.10">
    <property type="entry name" value="Immunoglobulins"/>
    <property type="match status" value="1"/>
</dbReference>
<gene>
    <name evidence="10" type="ORF">EV386_2997</name>
</gene>
<evidence type="ECO:0000256" key="1">
    <source>
        <dbReference type="ARBA" id="ARBA00004168"/>
    </source>
</evidence>
<accession>A0A4Q7M6F0</accession>
<dbReference type="InterPro" id="IPR011252">
    <property type="entry name" value="Fibrogen-bd_dom1"/>
</dbReference>
<name>A0A4Q7M6F0_9MICO</name>
<dbReference type="Gene3D" id="2.60.40.1280">
    <property type="match status" value="1"/>
</dbReference>
<proteinExistence type="predicted"/>
<evidence type="ECO:0000256" key="2">
    <source>
        <dbReference type="ARBA" id="ARBA00022512"/>
    </source>
</evidence>
<reference evidence="10 11" key="1">
    <citation type="submission" date="2019-02" db="EMBL/GenBank/DDBJ databases">
        <title>Sequencing the genomes of 1000 actinobacteria strains.</title>
        <authorList>
            <person name="Klenk H.-P."/>
        </authorList>
    </citation>
    <scope>NUCLEOTIDE SEQUENCE [LARGE SCALE GENOMIC DNA]</scope>
    <source>
        <strain evidence="10 11">DSM 16932</strain>
    </source>
</reference>
<dbReference type="SUPFAM" id="SSF49478">
    <property type="entry name" value="Cna protein B-type domain"/>
    <property type="match status" value="1"/>
</dbReference>
<evidence type="ECO:0000259" key="9">
    <source>
        <dbReference type="Pfam" id="PF25549"/>
    </source>
</evidence>
<feature type="domain" description="DUF7927" evidence="9">
    <location>
        <begin position="336"/>
        <end position="458"/>
    </location>
</feature>
<feature type="domain" description="SpaA-like prealbumin fold" evidence="7">
    <location>
        <begin position="465"/>
        <end position="542"/>
    </location>
</feature>
<dbReference type="RefSeq" id="WP_130416122.1">
    <property type="nucleotide sequence ID" value="NZ_SGWX01000001.1"/>
</dbReference>
<keyword evidence="11" id="KW-1185">Reference proteome</keyword>
<keyword evidence="5" id="KW-0572">Peptidoglycan-anchor</keyword>
<dbReference type="AlphaFoldDB" id="A0A4Q7M6F0"/>
<evidence type="ECO:0000256" key="3">
    <source>
        <dbReference type="ARBA" id="ARBA00022525"/>
    </source>
</evidence>
<dbReference type="InterPro" id="IPR013783">
    <property type="entry name" value="Ig-like_fold"/>
</dbReference>